<dbReference type="STRING" id="1518501.CQ10_13525"/>
<dbReference type="PANTHER" id="PTHR33908">
    <property type="entry name" value="MANNOSYLTRANSFERASE YKCB-RELATED"/>
    <property type="match status" value="1"/>
</dbReference>
<comment type="subcellular location">
    <subcellularLocation>
        <location evidence="1">Cell membrane</location>
        <topology evidence="1">Multi-pass membrane protein</topology>
    </subcellularLocation>
</comment>
<keyword evidence="4" id="KW-0808">Transferase</keyword>
<evidence type="ECO:0000256" key="3">
    <source>
        <dbReference type="ARBA" id="ARBA00022676"/>
    </source>
</evidence>
<feature type="transmembrane region" description="Helical" evidence="8">
    <location>
        <begin position="243"/>
        <end position="272"/>
    </location>
</feature>
<evidence type="ECO:0000256" key="4">
    <source>
        <dbReference type="ARBA" id="ARBA00022679"/>
    </source>
</evidence>
<keyword evidence="5 8" id="KW-0812">Transmembrane</keyword>
<evidence type="ECO:0000313" key="11">
    <source>
        <dbReference type="Proteomes" id="UP000051913"/>
    </source>
</evidence>
<dbReference type="Pfam" id="PF13231">
    <property type="entry name" value="PMT_2"/>
    <property type="match status" value="1"/>
</dbReference>
<dbReference type="InterPro" id="IPR050297">
    <property type="entry name" value="LipidA_mod_glycosyltrf_83"/>
</dbReference>
<evidence type="ECO:0000313" key="10">
    <source>
        <dbReference type="EMBL" id="KRR11689.1"/>
    </source>
</evidence>
<feature type="transmembrane region" description="Helical" evidence="8">
    <location>
        <begin position="318"/>
        <end position="340"/>
    </location>
</feature>
<dbReference type="PANTHER" id="PTHR33908:SF9">
    <property type="entry name" value="BLL5595 PROTEIN"/>
    <property type="match status" value="1"/>
</dbReference>
<dbReference type="InterPro" id="IPR038731">
    <property type="entry name" value="RgtA/B/C-like"/>
</dbReference>
<proteinExistence type="predicted"/>
<sequence>MRFTSLVVELIRARPRLVVWIVVLVQAGLWLVLPMLLYPSPPGDLATVLAFGREYQVGTWLGPPLAFWLADIAFRAAGNNMFGVYLLAQVCAVVTFWIYYQLARAIVGGQQAVLAVLLSMTVVAFSSPGVEFGPLVLARPLWALLLLHSWQLIGQNRRNAWFAWSIEAGLLLLTTSAAPGLLLLLAGFAVATVRGRRVLMSLDPLYALLVIAVLVLPYLIWLLRADALAMPPWPAISDLGARALQWGWLLVGLVLAMSAIVLLVILNSGWFARHAEEAPIIYRPPVDPLARDFVFFFAIVPALLGSLLAGLFNLDHVVGGAGVALLMSGLAVIVATGDLIHLRRQRVLRTVWAAAVAAPALAVIATTFVLPWTGAAEVPTLLPAKAIAHFFGDNFERRTNQRLRAVAGDPQLASFIAMSAGRPHLLLDATPERTPWLSVAKFNQTGGVVVWRASDTSGMPPPDIAQRFPGLVPEVPRAFEWMVNGRQPLLRIGWAIVRPKAP</sequence>
<feature type="transmembrane region" description="Helical" evidence="8">
    <location>
        <begin position="170"/>
        <end position="193"/>
    </location>
</feature>
<keyword evidence="3" id="KW-0328">Glycosyltransferase</keyword>
<gene>
    <name evidence="10" type="ORF">CP49_30655</name>
</gene>
<comment type="caution">
    <text evidence="10">The sequence shown here is derived from an EMBL/GenBank/DDBJ whole genome shotgun (WGS) entry which is preliminary data.</text>
</comment>
<keyword evidence="11" id="KW-1185">Reference proteome</keyword>
<feature type="transmembrane region" description="Helical" evidence="8">
    <location>
        <begin position="352"/>
        <end position="372"/>
    </location>
</feature>
<dbReference type="GO" id="GO:0009103">
    <property type="term" value="P:lipopolysaccharide biosynthetic process"/>
    <property type="evidence" value="ECO:0007669"/>
    <property type="project" value="UniProtKB-ARBA"/>
</dbReference>
<dbReference type="Proteomes" id="UP000051913">
    <property type="component" value="Unassembled WGS sequence"/>
</dbReference>
<dbReference type="AlphaFoldDB" id="A0A0R3LUR1"/>
<evidence type="ECO:0000256" key="5">
    <source>
        <dbReference type="ARBA" id="ARBA00022692"/>
    </source>
</evidence>
<keyword evidence="2" id="KW-1003">Cell membrane</keyword>
<feature type="transmembrane region" description="Helical" evidence="8">
    <location>
        <begin position="17"/>
        <end position="37"/>
    </location>
</feature>
<keyword evidence="7 8" id="KW-0472">Membrane</keyword>
<feature type="transmembrane region" description="Helical" evidence="8">
    <location>
        <begin position="81"/>
        <end position="100"/>
    </location>
</feature>
<evidence type="ECO:0000256" key="7">
    <source>
        <dbReference type="ARBA" id="ARBA00023136"/>
    </source>
</evidence>
<feature type="domain" description="Glycosyltransferase RgtA/B/C/D-like" evidence="9">
    <location>
        <begin position="63"/>
        <end position="221"/>
    </location>
</feature>
<evidence type="ECO:0000256" key="8">
    <source>
        <dbReference type="SAM" id="Phobius"/>
    </source>
</evidence>
<feature type="transmembrane region" description="Helical" evidence="8">
    <location>
        <begin position="293"/>
        <end position="312"/>
    </location>
</feature>
<reference evidence="10 11" key="1">
    <citation type="submission" date="2014-03" db="EMBL/GenBank/DDBJ databases">
        <title>Bradyrhizobium valentinum sp. nov., isolated from effective nodules of Lupinus mariae-josephae, a lupine endemic of basic-lime soils in Eastern Spain.</title>
        <authorList>
            <person name="Duran D."/>
            <person name="Rey L."/>
            <person name="Navarro A."/>
            <person name="Busquets A."/>
            <person name="Imperial J."/>
            <person name="Ruiz-Argueso T."/>
        </authorList>
    </citation>
    <scope>NUCLEOTIDE SEQUENCE [LARGE SCALE GENOMIC DNA]</scope>
    <source>
        <strain evidence="10 11">LmjM3</strain>
    </source>
</reference>
<feature type="transmembrane region" description="Helical" evidence="8">
    <location>
        <begin position="205"/>
        <end position="223"/>
    </location>
</feature>
<organism evidence="10 11">
    <name type="scientific">Bradyrhizobium valentinum</name>
    <dbReference type="NCBI Taxonomy" id="1518501"/>
    <lineage>
        <taxon>Bacteria</taxon>
        <taxon>Pseudomonadati</taxon>
        <taxon>Pseudomonadota</taxon>
        <taxon>Alphaproteobacteria</taxon>
        <taxon>Hyphomicrobiales</taxon>
        <taxon>Nitrobacteraceae</taxon>
        <taxon>Bradyrhizobium</taxon>
    </lineage>
</organism>
<name>A0A0R3LUR1_9BRAD</name>
<dbReference type="EMBL" id="LLXX01000034">
    <property type="protein sequence ID" value="KRR11689.1"/>
    <property type="molecule type" value="Genomic_DNA"/>
</dbReference>
<accession>A0A0R3LUR1</accession>
<evidence type="ECO:0000259" key="9">
    <source>
        <dbReference type="Pfam" id="PF13231"/>
    </source>
</evidence>
<dbReference type="RefSeq" id="WP_057849498.1">
    <property type="nucleotide sequence ID" value="NZ_LLXX01000034.1"/>
</dbReference>
<evidence type="ECO:0000256" key="6">
    <source>
        <dbReference type="ARBA" id="ARBA00022989"/>
    </source>
</evidence>
<dbReference type="GO" id="GO:0005886">
    <property type="term" value="C:plasma membrane"/>
    <property type="evidence" value="ECO:0007669"/>
    <property type="project" value="UniProtKB-SubCell"/>
</dbReference>
<keyword evidence="6 8" id="KW-1133">Transmembrane helix</keyword>
<protein>
    <recommendedName>
        <fullName evidence="9">Glycosyltransferase RgtA/B/C/D-like domain-containing protein</fullName>
    </recommendedName>
</protein>
<feature type="transmembrane region" description="Helical" evidence="8">
    <location>
        <begin position="106"/>
        <end position="125"/>
    </location>
</feature>
<evidence type="ECO:0000256" key="1">
    <source>
        <dbReference type="ARBA" id="ARBA00004651"/>
    </source>
</evidence>
<evidence type="ECO:0000256" key="2">
    <source>
        <dbReference type="ARBA" id="ARBA00022475"/>
    </source>
</evidence>
<dbReference type="GO" id="GO:0016763">
    <property type="term" value="F:pentosyltransferase activity"/>
    <property type="evidence" value="ECO:0007669"/>
    <property type="project" value="TreeGrafter"/>
</dbReference>